<dbReference type="EMBL" id="CH476616">
    <property type="protein sequence ID" value="EEP79618.1"/>
    <property type="molecule type" value="Genomic_DNA"/>
</dbReference>
<gene>
    <name evidence="2" type="ORF">UREG_04464</name>
</gene>
<dbReference type="VEuPathDB" id="FungiDB:UREG_04464"/>
<feature type="region of interest" description="Disordered" evidence="1">
    <location>
        <begin position="16"/>
        <end position="45"/>
    </location>
</feature>
<keyword evidence="3" id="KW-1185">Reference proteome</keyword>
<name>C4JP82_UNCRE</name>
<proteinExistence type="predicted"/>
<dbReference type="HOGENOM" id="CLU_2293794_0_0_1"/>
<dbReference type="GeneID" id="8441064"/>
<evidence type="ECO:0000313" key="3">
    <source>
        <dbReference type="Proteomes" id="UP000002058"/>
    </source>
</evidence>
<sequence>MAFWHQALVVTVCELDQSEDDAHSDRQQTSVQAIEESPPLGFGANKDSVAVQMEHLAMKLNRQDEKKEDKEFLNTNSTHVDVNTSHDCFLGLTWPSHTATD</sequence>
<evidence type="ECO:0000256" key="1">
    <source>
        <dbReference type="SAM" id="MobiDB-lite"/>
    </source>
</evidence>
<dbReference type="AlphaFoldDB" id="C4JP82"/>
<accession>C4JP82</accession>
<protein>
    <submittedName>
        <fullName evidence="2">Uncharacterized protein</fullName>
    </submittedName>
</protein>
<reference evidence="3" key="1">
    <citation type="journal article" date="2009" name="Genome Res.">
        <title>Comparative genomic analyses of the human fungal pathogens Coccidioides and their relatives.</title>
        <authorList>
            <person name="Sharpton T.J."/>
            <person name="Stajich J.E."/>
            <person name="Rounsley S.D."/>
            <person name="Gardner M.J."/>
            <person name="Wortman J.R."/>
            <person name="Jordar V.S."/>
            <person name="Maiti R."/>
            <person name="Kodira C.D."/>
            <person name="Neafsey D.E."/>
            <person name="Zeng Q."/>
            <person name="Hung C.-Y."/>
            <person name="McMahan C."/>
            <person name="Muszewska A."/>
            <person name="Grynberg M."/>
            <person name="Mandel M.A."/>
            <person name="Kellner E.M."/>
            <person name="Barker B.M."/>
            <person name="Galgiani J.N."/>
            <person name="Orbach M.J."/>
            <person name="Kirkland T.N."/>
            <person name="Cole G.T."/>
            <person name="Henn M.R."/>
            <person name="Birren B.W."/>
            <person name="Taylor J.W."/>
        </authorList>
    </citation>
    <scope>NUCLEOTIDE SEQUENCE [LARGE SCALE GENOMIC DNA]</scope>
    <source>
        <strain evidence="3">UAMH 1704</strain>
    </source>
</reference>
<dbReference type="InParanoid" id="C4JP82"/>
<dbReference type="Proteomes" id="UP000002058">
    <property type="component" value="Unassembled WGS sequence"/>
</dbReference>
<dbReference type="KEGG" id="ure:UREG_04464"/>
<dbReference type="RefSeq" id="XP_002544947.1">
    <property type="nucleotide sequence ID" value="XM_002544901.1"/>
</dbReference>
<organism evidence="2 3">
    <name type="scientific">Uncinocarpus reesii (strain UAMH 1704)</name>
    <dbReference type="NCBI Taxonomy" id="336963"/>
    <lineage>
        <taxon>Eukaryota</taxon>
        <taxon>Fungi</taxon>
        <taxon>Dikarya</taxon>
        <taxon>Ascomycota</taxon>
        <taxon>Pezizomycotina</taxon>
        <taxon>Eurotiomycetes</taxon>
        <taxon>Eurotiomycetidae</taxon>
        <taxon>Onygenales</taxon>
        <taxon>Onygenaceae</taxon>
        <taxon>Uncinocarpus</taxon>
    </lineage>
</organism>
<evidence type="ECO:0000313" key="2">
    <source>
        <dbReference type="EMBL" id="EEP79618.1"/>
    </source>
</evidence>